<sequence length="60" mass="6703">PVCVCGKAFRGKALKENFQNNMHTMSDSFSSFLSMKYICSLLILHVKLNFRSSLTGSLNS</sequence>
<proteinExistence type="predicted"/>
<dbReference type="AlphaFoldDB" id="A0A061QKC1"/>
<dbReference type="EMBL" id="GBEZ01026088">
    <property type="protein sequence ID" value="JAC61077.1"/>
    <property type="molecule type" value="Transcribed_RNA"/>
</dbReference>
<organism evidence="1">
    <name type="scientific">Tetraselmis sp. GSL018</name>
    <dbReference type="NCBI Taxonomy" id="582737"/>
    <lineage>
        <taxon>Eukaryota</taxon>
        <taxon>Viridiplantae</taxon>
        <taxon>Chlorophyta</taxon>
        <taxon>core chlorophytes</taxon>
        <taxon>Chlorodendrophyceae</taxon>
        <taxon>Chlorodendrales</taxon>
        <taxon>Chlorodendraceae</taxon>
        <taxon>Tetraselmis</taxon>
    </lineage>
</organism>
<feature type="non-terminal residue" evidence="1">
    <location>
        <position position="1"/>
    </location>
</feature>
<evidence type="ECO:0000313" key="1">
    <source>
        <dbReference type="EMBL" id="JAC61077.1"/>
    </source>
</evidence>
<gene>
    <name evidence="1" type="ORF">TSPGSL018_27228</name>
</gene>
<protein>
    <submittedName>
        <fullName evidence="1">Uncharacterized protein</fullName>
    </submittedName>
</protein>
<reference evidence="1" key="1">
    <citation type="submission" date="2014-05" db="EMBL/GenBank/DDBJ databases">
        <title>The transcriptome of the halophilic microalga Tetraselmis sp. GSL018 isolated from the Great Salt Lake, Utah.</title>
        <authorList>
            <person name="Jinkerson R.E."/>
            <person name="D'Adamo S."/>
            <person name="Posewitz M.C."/>
        </authorList>
    </citation>
    <scope>NUCLEOTIDE SEQUENCE</scope>
    <source>
        <strain evidence="1">GSL018</strain>
    </source>
</reference>
<accession>A0A061QKC1</accession>
<name>A0A061QKC1_9CHLO</name>